<geneLocation type="plasmid" evidence="3 5">
    <name>pHsi117</name>
</geneLocation>
<evidence type="ECO:0000313" key="3">
    <source>
        <dbReference type="EMBL" id="QUJ73836.1"/>
    </source>
</evidence>
<dbReference type="PANTHER" id="PTHR30399:SF1">
    <property type="entry name" value="UTP PYROPHOSPHATASE"/>
    <property type="match status" value="1"/>
</dbReference>
<dbReference type="InterPro" id="IPR053136">
    <property type="entry name" value="UTP_pyrophosphatase-like"/>
</dbReference>
<name>M0JQM5_9EURY</name>
<dbReference type="KEGG" id="hsin:KDQ40_16090"/>
<dbReference type="Proteomes" id="UP000682967">
    <property type="component" value="Plasmid pHsi117"/>
</dbReference>
<gene>
    <name evidence="2" type="ORF">C436_15915</name>
    <name evidence="3" type="ORF">KDQ40_16090</name>
</gene>
<dbReference type="Pfam" id="PF01863">
    <property type="entry name" value="YgjP-like"/>
    <property type="match status" value="1"/>
</dbReference>
<dbReference type="Gene3D" id="3.30.2010.10">
    <property type="entry name" value="Metalloproteases ('zincins'), catalytic domain"/>
    <property type="match status" value="1"/>
</dbReference>
<evidence type="ECO:0000313" key="4">
    <source>
        <dbReference type="Proteomes" id="UP000011659"/>
    </source>
</evidence>
<keyword evidence="4" id="KW-1185">Reference proteome</keyword>
<evidence type="ECO:0000313" key="5">
    <source>
        <dbReference type="Proteomes" id="UP000682967"/>
    </source>
</evidence>
<dbReference type="OrthoDB" id="308128at2157"/>
<dbReference type="InterPro" id="IPR002725">
    <property type="entry name" value="YgjP-like_metallopeptidase"/>
</dbReference>
<evidence type="ECO:0000313" key="2">
    <source>
        <dbReference type="EMBL" id="EMA11296.1"/>
    </source>
</evidence>
<sequence length="241" mass="28454">MSKSKQQRETVLAGRPLEYEVRRSEDATEPRIDIDIQGVQVILPEDSEESPDEILRDNLNWVLSKKRKYDSFRERAPDRVFAPGETFPYLGEDHEIVVEPRPAHEVSEEEIHLRQSAIDQSSLQQVLENFYRTRAREYLSDRVDYFASEIDVEYDNIELRNQRTRWGSCSTNGILSFNWRLIMAPPETIDYVVVHELAHLIESEHNQEFWRIVGEFLPDYKKHADWLDENSVELIFSEDDL</sequence>
<protein>
    <submittedName>
        <fullName evidence="3">M48 family metallopeptidase</fullName>
    </submittedName>
</protein>
<accession>M0JQM5</accession>
<feature type="domain" description="YgjP-like metallopeptidase" evidence="1">
    <location>
        <begin position="31"/>
        <end position="229"/>
    </location>
</feature>
<reference evidence="3" key="2">
    <citation type="submission" date="2021-04" db="EMBL/GenBank/DDBJ databases">
        <title>Complete Genome sequence and Methylome Analysis of the Haloarchaeon Haloarcula sinaiiensis.</title>
        <authorList>
            <person name="Fomenkov A."/>
            <person name="DasSarma P."/>
            <person name="DasSarma S."/>
            <person name="Roberts R.J."/>
        </authorList>
    </citation>
    <scope>NUCLEOTIDE SEQUENCE</scope>
    <source>
        <strain evidence="3">ATCC 33800</strain>
        <plasmid evidence="3">pHsi117</plasmid>
    </source>
</reference>
<organism evidence="2 4">
    <name type="scientific">Haloarcula marismortui ATCC 33800</name>
    <dbReference type="NCBI Taxonomy" id="662476"/>
    <lineage>
        <taxon>Archaea</taxon>
        <taxon>Methanobacteriati</taxon>
        <taxon>Methanobacteriota</taxon>
        <taxon>Stenosarchaea group</taxon>
        <taxon>Halobacteria</taxon>
        <taxon>Halobacteriales</taxon>
        <taxon>Haloarculaceae</taxon>
        <taxon>Haloarcula</taxon>
    </lineage>
</organism>
<keyword evidence="3" id="KW-0614">Plasmid</keyword>
<dbReference type="AlphaFoldDB" id="M0JQM5"/>
<evidence type="ECO:0000259" key="1">
    <source>
        <dbReference type="Pfam" id="PF01863"/>
    </source>
</evidence>
<reference evidence="2 4" key="1">
    <citation type="journal article" date="2014" name="PLoS Genet.">
        <title>Phylogenetically driven sequencing of extremely halophilic archaea reveals strategies for static and dynamic osmo-response.</title>
        <authorList>
            <person name="Becker E.A."/>
            <person name="Seitzer P.M."/>
            <person name="Tritt A."/>
            <person name="Larsen D."/>
            <person name="Krusor M."/>
            <person name="Yao A.I."/>
            <person name="Wu D."/>
            <person name="Madern D."/>
            <person name="Eisen J.A."/>
            <person name="Darling A.E."/>
            <person name="Facciotti M.T."/>
        </authorList>
    </citation>
    <scope>NUCLEOTIDE SEQUENCE [LARGE SCALE GENOMIC DNA]</scope>
    <source>
        <strain evidence="2 4">ATCC 33800</strain>
    </source>
</reference>
<dbReference type="PATRIC" id="fig|662476.7.peg.3183"/>
<dbReference type="EMBL" id="CP073367">
    <property type="protein sequence ID" value="QUJ73836.1"/>
    <property type="molecule type" value="Genomic_DNA"/>
</dbReference>
<dbReference type="RefSeq" id="WP_004965155.1">
    <property type="nucleotide sequence ID" value="NZ_AOLR01000027.1"/>
</dbReference>
<dbReference type="GeneID" id="64824508"/>
<dbReference type="PANTHER" id="PTHR30399">
    <property type="entry name" value="UNCHARACTERIZED PROTEIN YGJP"/>
    <property type="match status" value="1"/>
</dbReference>
<dbReference type="Proteomes" id="UP000011659">
    <property type="component" value="Unassembled WGS sequence"/>
</dbReference>
<dbReference type="CDD" id="cd07344">
    <property type="entry name" value="M48_yhfN_like"/>
    <property type="match status" value="1"/>
</dbReference>
<dbReference type="EMBL" id="AOLR01000027">
    <property type="protein sequence ID" value="EMA11296.1"/>
    <property type="molecule type" value="Genomic_DNA"/>
</dbReference>
<proteinExistence type="predicted"/>